<gene>
    <name evidence="1" type="ORF">E2C01_011316</name>
</gene>
<dbReference type="AlphaFoldDB" id="A0A5B7DAQ7"/>
<accession>A0A5B7DAQ7</accession>
<dbReference type="EMBL" id="VSRR010000679">
    <property type="protein sequence ID" value="MPC18431.1"/>
    <property type="molecule type" value="Genomic_DNA"/>
</dbReference>
<name>A0A5B7DAQ7_PORTR</name>
<reference evidence="1 2" key="1">
    <citation type="submission" date="2019-05" db="EMBL/GenBank/DDBJ databases">
        <title>Another draft genome of Portunus trituberculatus and its Hox gene families provides insights of decapod evolution.</title>
        <authorList>
            <person name="Jeong J.-H."/>
            <person name="Song I."/>
            <person name="Kim S."/>
            <person name="Choi T."/>
            <person name="Kim D."/>
            <person name="Ryu S."/>
            <person name="Kim W."/>
        </authorList>
    </citation>
    <scope>NUCLEOTIDE SEQUENCE [LARGE SCALE GENOMIC DNA]</scope>
    <source>
        <tissue evidence="1">Muscle</tissue>
    </source>
</reference>
<comment type="caution">
    <text evidence="1">The sequence shown here is derived from an EMBL/GenBank/DDBJ whole genome shotgun (WGS) entry which is preliminary data.</text>
</comment>
<proteinExistence type="predicted"/>
<protein>
    <submittedName>
        <fullName evidence="1">Uncharacterized protein</fullName>
    </submittedName>
</protein>
<sequence length="101" mass="10597">MFMLVCFMPCLNGDVATINVKSGPFPWIVALATAYPVLEGVKVGASCSPGSEQPLQELSQTVHVGSLAARVSVLKQFRCQPGELVRARGLSVDLTAANPPG</sequence>
<dbReference type="Proteomes" id="UP000324222">
    <property type="component" value="Unassembled WGS sequence"/>
</dbReference>
<organism evidence="1 2">
    <name type="scientific">Portunus trituberculatus</name>
    <name type="common">Swimming crab</name>
    <name type="synonym">Neptunus trituberculatus</name>
    <dbReference type="NCBI Taxonomy" id="210409"/>
    <lineage>
        <taxon>Eukaryota</taxon>
        <taxon>Metazoa</taxon>
        <taxon>Ecdysozoa</taxon>
        <taxon>Arthropoda</taxon>
        <taxon>Crustacea</taxon>
        <taxon>Multicrustacea</taxon>
        <taxon>Malacostraca</taxon>
        <taxon>Eumalacostraca</taxon>
        <taxon>Eucarida</taxon>
        <taxon>Decapoda</taxon>
        <taxon>Pleocyemata</taxon>
        <taxon>Brachyura</taxon>
        <taxon>Eubrachyura</taxon>
        <taxon>Portunoidea</taxon>
        <taxon>Portunidae</taxon>
        <taxon>Portuninae</taxon>
        <taxon>Portunus</taxon>
    </lineage>
</organism>
<evidence type="ECO:0000313" key="1">
    <source>
        <dbReference type="EMBL" id="MPC18431.1"/>
    </source>
</evidence>
<keyword evidence="2" id="KW-1185">Reference proteome</keyword>
<evidence type="ECO:0000313" key="2">
    <source>
        <dbReference type="Proteomes" id="UP000324222"/>
    </source>
</evidence>